<proteinExistence type="predicted"/>
<dbReference type="AlphaFoldDB" id="A0AA40K1N3"/>
<protein>
    <recommendedName>
        <fullName evidence="3">Ankyrin repeat protein</fullName>
    </recommendedName>
</protein>
<sequence>MIQLLLELGADNQSTIGPSSPITYAAHHGKFAEASQLLDARTDFAFEGPQEPYRGPGERYELDRHKALYICGVVEAHHKYLPVELLYRLPARLSEKQALFTRLTKLLSLKPGWGDEVIRGAVNSWPWMSTAILGHILENLSSEKKSLKDYYYQRDYQCLPGIEMGLCFEELLDAHNRIWDATRFYDRHNFSEMPLCSTRRTKAAATTATAATSTVTESRDTGRRRIDDEGDVALFNAMNQNFGDIVKVLLDYGDGIKLDIPIRRTQATLLTCAVDRREKFGGFCMDVVLVEATRKNWSGRKKKALGEALFCALQSNDAEAARVLVRHGAVADIPNHPTEKWVQCHTGLDLKSWRIYGQGIRRLYERVKKEVEAGVV</sequence>
<dbReference type="EMBL" id="JAUKTV010000003">
    <property type="protein sequence ID" value="KAK0742382.1"/>
    <property type="molecule type" value="Genomic_DNA"/>
</dbReference>
<organism evidence="1 2">
    <name type="scientific">Apiosordaria backusii</name>
    <dbReference type="NCBI Taxonomy" id="314023"/>
    <lineage>
        <taxon>Eukaryota</taxon>
        <taxon>Fungi</taxon>
        <taxon>Dikarya</taxon>
        <taxon>Ascomycota</taxon>
        <taxon>Pezizomycotina</taxon>
        <taxon>Sordariomycetes</taxon>
        <taxon>Sordariomycetidae</taxon>
        <taxon>Sordariales</taxon>
        <taxon>Lasiosphaeriaceae</taxon>
        <taxon>Apiosordaria</taxon>
    </lineage>
</organism>
<dbReference type="InterPro" id="IPR036770">
    <property type="entry name" value="Ankyrin_rpt-contain_sf"/>
</dbReference>
<dbReference type="Gene3D" id="1.25.40.20">
    <property type="entry name" value="Ankyrin repeat-containing domain"/>
    <property type="match status" value="1"/>
</dbReference>
<reference evidence="1" key="1">
    <citation type="submission" date="2023-06" db="EMBL/GenBank/DDBJ databases">
        <title>Genome-scale phylogeny and comparative genomics of the fungal order Sordariales.</title>
        <authorList>
            <consortium name="Lawrence Berkeley National Laboratory"/>
            <person name="Hensen N."/>
            <person name="Bonometti L."/>
            <person name="Westerberg I."/>
            <person name="Brannstrom I.O."/>
            <person name="Guillou S."/>
            <person name="Cros-Aarteil S."/>
            <person name="Calhoun S."/>
            <person name="Haridas S."/>
            <person name="Kuo A."/>
            <person name="Mondo S."/>
            <person name="Pangilinan J."/>
            <person name="Riley R."/>
            <person name="Labutti K."/>
            <person name="Andreopoulos B."/>
            <person name="Lipzen A."/>
            <person name="Chen C."/>
            <person name="Yanf M."/>
            <person name="Daum C."/>
            <person name="Ng V."/>
            <person name="Clum A."/>
            <person name="Steindorff A."/>
            <person name="Ohm R."/>
            <person name="Martin F."/>
            <person name="Silar P."/>
            <person name="Natvig D."/>
            <person name="Lalanne C."/>
            <person name="Gautier V."/>
            <person name="Ament-Velasquez S.L."/>
            <person name="Kruys A."/>
            <person name="Hutchinson M.I."/>
            <person name="Powell A.J."/>
            <person name="Barry K."/>
            <person name="Miller A.N."/>
            <person name="Grigoriev I.V."/>
            <person name="Debuchy R."/>
            <person name="Gladieux P."/>
            <person name="Thoren M.H."/>
            <person name="Johannesson H."/>
        </authorList>
    </citation>
    <scope>NUCLEOTIDE SEQUENCE</scope>
    <source>
        <strain evidence="1">CBS 540.89</strain>
    </source>
</reference>
<name>A0AA40K1N3_9PEZI</name>
<accession>A0AA40K1N3</accession>
<dbReference type="SUPFAM" id="SSF48403">
    <property type="entry name" value="Ankyrin repeat"/>
    <property type="match status" value="1"/>
</dbReference>
<evidence type="ECO:0000313" key="2">
    <source>
        <dbReference type="Proteomes" id="UP001172159"/>
    </source>
</evidence>
<evidence type="ECO:0000313" key="1">
    <source>
        <dbReference type="EMBL" id="KAK0742382.1"/>
    </source>
</evidence>
<dbReference type="Proteomes" id="UP001172159">
    <property type="component" value="Unassembled WGS sequence"/>
</dbReference>
<gene>
    <name evidence="1" type="ORF">B0T21DRAFT_449067</name>
</gene>
<keyword evidence="2" id="KW-1185">Reference proteome</keyword>
<comment type="caution">
    <text evidence="1">The sequence shown here is derived from an EMBL/GenBank/DDBJ whole genome shotgun (WGS) entry which is preliminary data.</text>
</comment>
<evidence type="ECO:0008006" key="3">
    <source>
        <dbReference type="Google" id="ProtNLM"/>
    </source>
</evidence>